<dbReference type="Proteomes" id="UP001249851">
    <property type="component" value="Unassembled WGS sequence"/>
</dbReference>
<protein>
    <submittedName>
        <fullName evidence="2">Uncharacterized protein</fullName>
    </submittedName>
</protein>
<feature type="compositionally biased region" description="Polar residues" evidence="1">
    <location>
        <begin position="86"/>
        <end position="95"/>
    </location>
</feature>
<dbReference type="EMBL" id="JARQWQ010000063">
    <property type="protein sequence ID" value="KAK2555322.1"/>
    <property type="molecule type" value="Genomic_DNA"/>
</dbReference>
<evidence type="ECO:0000313" key="3">
    <source>
        <dbReference type="Proteomes" id="UP001249851"/>
    </source>
</evidence>
<organism evidence="2 3">
    <name type="scientific">Acropora cervicornis</name>
    <name type="common">Staghorn coral</name>
    <dbReference type="NCBI Taxonomy" id="6130"/>
    <lineage>
        <taxon>Eukaryota</taxon>
        <taxon>Metazoa</taxon>
        <taxon>Cnidaria</taxon>
        <taxon>Anthozoa</taxon>
        <taxon>Hexacorallia</taxon>
        <taxon>Scleractinia</taxon>
        <taxon>Astrocoeniina</taxon>
        <taxon>Acroporidae</taxon>
        <taxon>Acropora</taxon>
    </lineage>
</organism>
<reference evidence="2" key="1">
    <citation type="journal article" date="2023" name="G3 (Bethesda)">
        <title>Whole genome assembly and annotation of the endangered Caribbean coral Acropora cervicornis.</title>
        <authorList>
            <person name="Selwyn J.D."/>
            <person name="Vollmer S.V."/>
        </authorList>
    </citation>
    <scope>NUCLEOTIDE SEQUENCE</scope>
    <source>
        <strain evidence="2">K2</strain>
    </source>
</reference>
<sequence>MQCIIGLSAIHGVDPAKIHEFHEKLTSHIQVLETMGKAKEIGGFVRATLDKIPDIRADLVRLDDDWQEWRFPELIESLRKWCDRNPISSRDQMPSTPDPSIHSPPNRGLPTRDSRTQNPSYRHSRNRYPSKKNPAYQTKDESAKATRVCVYCNGENHRST</sequence>
<reference evidence="2" key="2">
    <citation type="journal article" date="2023" name="Science">
        <title>Genomic signatures of disease resistance in endangered staghorn corals.</title>
        <authorList>
            <person name="Vollmer S.V."/>
            <person name="Selwyn J.D."/>
            <person name="Despard B.A."/>
            <person name="Roesel C.L."/>
        </authorList>
    </citation>
    <scope>NUCLEOTIDE SEQUENCE</scope>
    <source>
        <strain evidence="2">K2</strain>
    </source>
</reference>
<evidence type="ECO:0000313" key="2">
    <source>
        <dbReference type="EMBL" id="KAK2555322.1"/>
    </source>
</evidence>
<accession>A0AAD9Q5U3</accession>
<gene>
    <name evidence="2" type="ORF">P5673_022951</name>
</gene>
<evidence type="ECO:0000256" key="1">
    <source>
        <dbReference type="SAM" id="MobiDB-lite"/>
    </source>
</evidence>
<proteinExistence type="predicted"/>
<feature type="region of interest" description="Disordered" evidence="1">
    <location>
        <begin position="85"/>
        <end position="144"/>
    </location>
</feature>
<dbReference type="AlphaFoldDB" id="A0AAD9Q5U3"/>
<comment type="caution">
    <text evidence="2">The sequence shown here is derived from an EMBL/GenBank/DDBJ whole genome shotgun (WGS) entry which is preliminary data.</text>
</comment>
<keyword evidence="3" id="KW-1185">Reference proteome</keyword>
<name>A0AAD9Q5U3_ACRCE</name>